<keyword evidence="2" id="KW-1185">Reference proteome</keyword>
<dbReference type="EMBL" id="SNYV01000015">
    <property type="protein sequence ID" value="TDQ76352.1"/>
    <property type="molecule type" value="Genomic_DNA"/>
</dbReference>
<accession>A0A4R6WDX6</accession>
<organism evidence="1 2">
    <name type="scientific">Sphingobacterium yanglingense</name>
    <dbReference type="NCBI Taxonomy" id="1437280"/>
    <lineage>
        <taxon>Bacteria</taxon>
        <taxon>Pseudomonadati</taxon>
        <taxon>Bacteroidota</taxon>
        <taxon>Sphingobacteriia</taxon>
        <taxon>Sphingobacteriales</taxon>
        <taxon>Sphingobacteriaceae</taxon>
        <taxon>Sphingobacterium</taxon>
    </lineage>
</organism>
<name>A0A4R6WDX6_9SPHI</name>
<proteinExistence type="predicted"/>
<dbReference type="Pfam" id="PF16407">
    <property type="entry name" value="PKD_2"/>
    <property type="match status" value="1"/>
</dbReference>
<dbReference type="InterPro" id="IPR032183">
    <property type="entry name" value="PKD-like"/>
</dbReference>
<reference evidence="1 2" key="1">
    <citation type="submission" date="2019-03" db="EMBL/GenBank/DDBJ databases">
        <title>Genomic Encyclopedia of Archaeal and Bacterial Type Strains, Phase II (KMG-II): from individual species to whole genera.</title>
        <authorList>
            <person name="Goeker M."/>
        </authorList>
    </citation>
    <scope>NUCLEOTIDE SEQUENCE [LARGE SCALE GENOMIC DNA]</scope>
    <source>
        <strain evidence="1 2">DSM 28353</strain>
    </source>
</reference>
<dbReference type="AlphaFoldDB" id="A0A4R6WDX6"/>
<protein>
    <submittedName>
        <fullName evidence="1">PKD family protein</fullName>
    </submittedName>
</protein>
<evidence type="ECO:0000313" key="2">
    <source>
        <dbReference type="Proteomes" id="UP000295292"/>
    </source>
</evidence>
<comment type="caution">
    <text evidence="1">The sequence shown here is derived from an EMBL/GenBank/DDBJ whole genome shotgun (WGS) entry which is preliminary data.</text>
</comment>
<gene>
    <name evidence="1" type="ORF">CLV99_2939</name>
</gene>
<sequence length="499" mass="55512">MKSNIIVYILTFVLLNSCAKDKGNYDLTAINEIEVQELSEDENIDVLLGEKLLIKTTISQKDGDPSQYGYRWYMFSDAYGPLIELSDKKDLDVPLDAPIGGYTLMYVVEDKRTGITATREQYITLVSKYGSGIVVLEETVKGGDISHIGFDGSIYNNLFSGANNGEYISVLQSDLKGFYYSVGEQFQKPIYLFLTSKGENTVELDPETYEKLEDFSSMLATPLSKITELDDILGQPSSNAVYSIVNGVVIMGSSAGDSPFLEAELQGDYRLAPFVITTTAGGNYIAGKTNFIGYDEKNGRFVWYSGFYSGHLKTYGTDTSTPGAFDPNNIHKKCVYAGYSNDATLYNWIMKGPDNKMYFYQLYPVSTQNAAKAYAEIPASANMSDARYFASSTSLPHIYYVVDNKVMLYDYISNTPRVVYQAVSGEEITDLKLSVSRVPQYQTGYRAIRTTGKLYLATYGNNKGRVLEFDIAGTGGLDQPVKAYEGFGKIKSMFYKEKM</sequence>
<dbReference type="Proteomes" id="UP000295292">
    <property type="component" value="Unassembled WGS sequence"/>
</dbReference>
<evidence type="ECO:0000313" key="1">
    <source>
        <dbReference type="EMBL" id="TDQ76352.1"/>
    </source>
</evidence>